<dbReference type="GO" id="GO:0008474">
    <property type="term" value="F:palmitoyl-(protein) hydrolase activity"/>
    <property type="evidence" value="ECO:0007669"/>
    <property type="project" value="UniProtKB-EC"/>
</dbReference>
<keyword evidence="4 10" id="KW-0732">Signal</keyword>
<feature type="signal peptide" evidence="10">
    <location>
        <begin position="1"/>
        <end position="19"/>
    </location>
</feature>
<keyword evidence="12" id="KW-1185">Reference proteome</keyword>
<evidence type="ECO:0000313" key="11">
    <source>
        <dbReference type="EMBL" id="RWS02897.1"/>
    </source>
</evidence>
<evidence type="ECO:0000256" key="1">
    <source>
        <dbReference type="ARBA" id="ARBA00010758"/>
    </source>
</evidence>
<comment type="caution">
    <text evidence="11">The sequence shown here is derived from an EMBL/GenBank/DDBJ whole genome shotgun (WGS) entry which is preliminary data.</text>
</comment>
<protein>
    <recommendedName>
        <fullName evidence="3">Palmitoyl-protein thioesterase 1</fullName>
        <ecNumber evidence="2">3.1.2.22</ecNumber>
    </recommendedName>
    <alternativeName>
        <fullName evidence="8">Palmitoyl-protein hydrolase 1</fullName>
    </alternativeName>
</protein>
<keyword evidence="6" id="KW-1015">Disulfide bond</keyword>
<proteinExistence type="inferred from homology"/>
<keyword evidence="5" id="KW-0378">Hydrolase</keyword>
<evidence type="ECO:0000256" key="8">
    <source>
        <dbReference type="ARBA" id="ARBA00031934"/>
    </source>
</evidence>
<dbReference type="InterPro" id="IPR002472">
    <property type="entry name" value="Palm_thioest"/>
</dbReference>
<feature type="chain" id="PRO_5018569127" description="Palmitoyl-protein thioesterase 1" evidence="10">
    <location>
        <begin position="20"/>
        <end position="298"/>
    </location>
</feature>
<evidence type="ECO:0000256" key="3">
    <source>
        <dbReference type="ARBA" id="ARBA00014212"/>
    </source>
</evidence>
<comment type="catalytic activity">
    <reaction evidence="9">
        <text>S-hexadecanoyl-L-cysteinyl-[protein] + H2O = L-cysteinyl-[protein] + hexadecanoate + H(+)</text>
        <dbReference type="Rhea" id="RHEA:19233"/>
        <dbReference type="Rhea" id="RHEA-COMP:10131"/>
        <dbReference type="Rhea" id="RHEA-COMP:11032"/>
        <dbReference type="ChEBI" id="CHEBI:7896"/>
        <dbReference type="ChEBI" id="CHEBI:15377"/>
        <dbReference type="ChEBI" id="CHEBI:15378"/>
        <dbReference type="ChEBI" id="CHEBI:29950"/>
        <dbReference type="ChEBI" id="CHEBI:74151"/>
        <dbReference type="EC" id="3.1.2.22"/>
    </reaction>
    <physiologicalReaction direction="left-to-right" evidence="9">
        <dbReference type="Rhea" id="RHEA:19234"/>
    </physiologicalReaction>
</comment>
<dbReference type="PANTHER" id="PTHR11247:SF8">
    <property type="entry name" value="PALMITOYL-PROTEIN THIOESTERASE 1"/>
    <property type="match status" value="1"/>
</dbReference>
<dbReference type="SUPFAM" id="SSF53474">
    <property type="entry name" value="alpha/beta-Hydrolases"/>
    <property type="match status" value="1"/>
</dbReference>
<evidence type="ECO:0000256" key="7">
    <source>
        <dbReference type="ARBA" id="ARBA00023180"/>
    </source>
</evidence>
<dbReference type="Gene3D" id="3.40.50.1820">
    <property type="entry name" value="alpha/beta hydrolase"/>
    <property type="match status" value="1"/>
</dbReference>
<dbReference type="InterPro" id="IPR029058">
    <property type="entry name" value="AB_hydrolase_fold"/>
</dbReference>
<dbReference type="STRING" id="1965070.A0A3S3NNC8"/>
<dbReference type="Proteomes" id="UP000285301">
    <property type="component" value="Unassembled WGS sequence"/>
</dbReference>
<evidence type="ECO:0000256" key="6">
    <source>
        <dbReference type="ARBA" id="ARBA00023157"/>
    </source>
</evidence>
<dbReference type="EC" id="3.1.2.22" evidence="2"/>
<evidence type="ECO:0000256" key="9">
    <source>
        <dbReference type="ARBA" id="ARBA00047409"/>
    </source>
</evidence>
<dbReference type="PANTHER" id="PTHR11247">
    <property type="entry name" value="PALMITOYL-PROTEIN THIOESTERASE/DOLICHYLDIPHOSPHATASE 1"/>
    <property type="match status" value="1"/>
</dbReference>
<dbReference type="Pfam" id="PF02089">
    <property type="entry name" value="Palm_thioest"/>
    <property type="match status" value="1"/>
</dbReference>
<dbReference type="FunFam" id="3.40.50.1820:FF:000107">
    <property type="entry name" value="Palmitoyl-protein thioesterase 1"/>
    <property type="match status" value="1"/>
</dbReference>
<reference evidence="11 12" key="1">
    <citation type="journal article" date="2018" name="Gigascience">
        <title>Genomes of trombidid mites reveal novel predicted allergens and laterally-transferred genes associated with secondary metabolism.</title>
        <authorList>
            <person name="Dong X."/>
            <person name="Chaisiri K."/>
            <person name="Xia D."/>
            <person name="Armstrong S.D."/>
            <person name="Fang Y."/>
            <person name="Donnelly M.J."/>
            <person name="Kadowaki T."/>
            <person name="McGarry J.W."/>
            <person name="Darby A.C."/>
            <person name="Makepeace B.L."/>
        </authorList>
    </citation>
    <scope>NUCLEOTIDE SEQUENCE [LARGE SCALE GENOMIC DNA]</scope>
    <source>
        <strain evidence="11">UoL-WK</strain>
    </source>
</reference>
<gene>
    <name evidence="11" type="ORF">B4U79_12235</name>
</gene>
<dbReference type="OrthoDB" id="10263094at2759"/>
<evidence type="ECO:0000256" key="5">
    <source>
        <dbReference type="ARBA" id="ARBA00022801"/>
    </source>
</evidence>
<dbReference type="AlphaFoldDB" id="A0A3S3NNC8"/>
<dbReference type="EMBL" id="NCKU01007090">
    <property type="protein sequence ID" value="RWS02897.1"/>
    <property type="molecule type" value="Genomic_DNA"/>
</dbReference>
<sequence>MFKVLSVLLLIVLLNLSKAENDAKPIVIWHGMGDTCCAAGSMGYIKKHLEKKLNVYVHSLRIGDNVEQDFLNSYFMNCNDQIDYACNLIKNDSKLKDGFNLLGFSQGGQFVRALVQRCDNITVYNLITFGAQHQGVYGLPRCPGENETICNLVRKLLSYGAYTDFVQRHVVQAQYWHSPVEEEEYVKKSLFLADINNERLPRKQIYKERLLRLKSFVMVSFRDDTIVDPIITELFGYYKPNQAKIVQILQDTTLYTEDWLGLKELDESNRLKMYTVPGNHLHITMDWFDSEIINKYLR</sequence>
<evidence type="ECO:0000256" key="10">
    <source>
        <dbReference type="SAM" id="SignalP"/>
    </source>
</evidence>
<evidence type="ECO:0000256" key="2">
    <source>
        <dbReference type="ARBA" id="ARBA00012423"/>
    </source>
</evidence>
<name>A0A3S3NNC8_9ACAR</name>
<dbReference type="PRINTS" id="PR00414">
    <property type="entry name" value="PPTHIESTRASE"/>
</dbReference>
<organism evidence="11 12">
    <name type="scientific">Dinothrombium tinctorium</name>
    <dbReference type="NCBI Taxonomy" id="1965070"/>
    <lineage>
        <taxon>Eukaryota</taxon>
        <taxon>Metazoa</taxon>
        <taxon>Ecdysozoa</taxon>
        <taxon>Arthropoda</taxon>
        <taxon>Chelicerata</taxon>
        <taxon>Arachnida</taxon>
        <taxon>Acari</taxon>
        <taxon>Acariformes</taxon>
        <taxon>Trombidiformes</taxon>
        <taxon>Prostigmata</taxon>
        <taxon>Anystina</taxon>
        <taxon>Parasitengona</taxon>
        <taxon>Trombidioidea</taxon>
        <taxon>Trombidiidae</taxon>
        <taxon>Dinothrombium</taxon>
    </lineage>
</organism>
<keyword evidence="7" id="KW-0325">Glycoprotein</keyword>
<evidence type="ECO:0000313" key="12">
    <source>
        <dbReference type="Proteomes" id="UP000285301"/>
    </source>
</evidence>
<dbReference type="GO" id="GO:0005764">
    <property type="term" value="C:lysosome"/>
    <property type="evidence" value="ECO:0007669"/>
    <property type="project" value="TreeGrafter"/>
</dbReference>
<evidence type="ECO:0000256" key="4">
    <source>
        <dbReference type="ARBA" id="ARBA00022729"/>
    </source>
</evidence>
<accession>A0A3S3NNC8</accession>
<comment type="similarity">
    <text evidence="1">Belongs to the palmitoyl-protein thioesterase family.</text>
</comment>